<dbReference type="InterPro" id="IPR038740">
    <property type="entry name" value="BioF2-like_GNAT_dom"/>
</dbReference>
<evidence type="ECO:0000313" key="2">
    <source>
        <dbReference type="EMBL" id="QJQ33683.1"/>
    </source>
</evidence>
<reference evidence="2 3" key="1">
    <citation type="submission" date="2020-01" db="EMBL/GenBank/DDBJ databases">
        <title>Sphingomonas sp. strain CSW-10.</title>
        <authorList>
            <person name="Chen W.-M."/>
        </authorList>
    </citation>
    <scope>NUCLEOTIDE SEQUENCE [LARGE SCALE GENOMIC DNA]</scope>
    <source>
        <strain evidence="2 3">CSW-10</strain>
    </source>
</reference>
<dbReference type="KEGG" id="slan:GV829_09415"/>
<feature type="domain" description="BioF2-like acetyltransferase" evidence="1">
    <location>
        <begin position="212"/>
        <end position="319"/>
    </location>
</feature>
<dbReference type="SUPFAM" id="SSF55729">
    <property type="entry name" value="Acyl-CoA N-acyltransferases (Nat)"/>
    <property type="match status" value="1"/>
</dbReference>
<protein>
    <submittedName>
        <fullName evidence="2">GNAT family N-acetyltransferase</fullName>
    </submittedName>
</protein>
<dbReference type="EMBL" id="CP053015">
    <property type="protein sequence ID" value="QJQ33683.1"/>
    <property type="molecule type" value="Genomic_DNA"/>
</dbReference>
<dbReference type="Proteomes" id="UP000503018">
    <property type="component" value="Chromosome"/>
</dbReference>
<organism evidence="2 3">
    <name type="scientific">Sphingomonas lacunae</name>
    <dbReference type="NCBI Taxonomy" id="2698828"/>
    <lineage>
        <taxon>Bacteria</taxon>
        <taxon>Pseudomonadati</taxon>
        <taxon>Pseudomonadota</taxon>
        <taxon>Alphaproteobacteria</taxon>
        <taxon>Sphingomonadales</taxon>
        <taxon>Sphingomonadaceae</taxon>
        <taxon>Sphingomonas</taxon>
    </lineage>
</organism>
<evidence type="ECO:0000259" key="1">
    <source>
        <dbReference type="Pfam" id="PF13480"/>
    </source>
</evidence>
<dbReference type="InterPro" id="IPR016181">
    <property type="entry name" value="Acyl_CoA_acyltransferase"/>
</dbReference>
<keyword evidence="3" id="KW-1185">Reference proteome</keyword>
<accession>A0A6M4AX70</accession>
<evidence type="ECO:0000313" key="3">
    <source>
        <dbReference type="Proteomes" id="UP000503018"/>
    </source>
</evidence>
<sequence length="378" mass="42052">MISVDPSPSDEDINVFIEQRADATVFQTPTWCRAVERATGHPYHPLVIRGANGEIKGYLPLHHVRSWLFGDGLVSTAFAVQGGILADDDNVVESLAEAAIALAGRLKVRSIELRGGPVPHGWAVDDTTNVRYVKPLAGTRDEQLAAMPKRHRAEVRKSLATDFAFLRADDGSERQDMLLDIPRKQRAEVRKSLDLIGLSAAVGSSEVPRRVHYDIYAESVRNLGTPVFPRRLFSAVLDAFGDDADTLTVFKHGRPISSVLSLYWRGTVMPYWGGGIVAARSLRANERMYFELMDHARRRGMTHFDFGRSKAGSGPAAYKHNWGFEAQPLRYAKWQADAEAVRDVSAQSPRYAQMVAIWKKLPLWLANRLGPIIARQLG</sequence>
<dbReference type="Pfam" id="PF13480">
    <property type="entry name" value="Acetyltransf_6"/>
    <property type="match status" value="1"/>
</dbReference>
<dbReference type="Gene3D" id="3.40.630.30">
    <property type="match status" value="1"/>
</dbReference>
<dbReference type="AlphaFoldDB" id="A0A6M4AX70"/>
<keyword evidence="2" id="KW-0808">Transferase</keyword>
<proteinExistence type="predicted"/>
<name>A0A6M4AX70_9SPHN</name>
<gene>
    <name evidence="2" type="ORF">GV829_09415</name>
</gene>
<dbReference type="GO" id="GO:0016740">
    <property type="term" value="F:transferase activity"/>
    <property type="evidence" value="ECO:0007669"/>
    <property type="project" value="UniProtKB-KW"/>
</dbReference>